<dbReference type="HOGENOM" id="CLU_069356_23_2_11"/>
<dbReference type="Gene3D" id="1.10.357.10">
    <property type="entry name" value="Tetracycline Repressor, domain 2"/>
    <property type="match status" value="1"/>
</dbReference>
<dbReference type="SUPFAM" id="SSF48498">
    <property type="entry name" value="Tetracyclin repressor-like, C-terminal domain"/>
    <property type="match status" value="1"/>
</dbReference>
<gene>
    <name evidence="6" type="ORF">AMETH_1450</name>
</gene>
<dbReference type="AlphaFoldDB" id="A0A076MUM7"/>
<evidence type="ECO:0000313" key="7">
    <source>
        <dbReference type="Proteomes" id="UP000062973"/>
    </source>
</evidence>
<proteinExistence type="predicted"/>
<dbReference type="PRINTS" id="PR00455">
    <property type="entry name" value="HTHTETR"/>
</dbReference>
<dbReference type="InterPro" id="IPR036271">
    <property type="entry name" value="Tet_transcr_reg_TetR-rel_C_sf"/>
</dbReference>
<dbReference type="eggNOG" id="COG1309">
    <property type="taxonomic scope" value="Bacteria"/>
</dbReference>
<feature type="DNA-binding region" description="H-T-H motif" evidence="4">
    <location>
        <begin position="27"/>
        <end position="46"/>
    </location>
</feature>
<evidence type="ECO:0000313" key="6">
    <source>
        <dbReference type="EMBL" id="AIJ21542.1"/>
    </source>
</evidence>
<keyword evidence="7" id="KW-1185">Reference proteome</keyword>
<sequence>MDHDEARVRLLDTAEELFYARGIRAVGMDAIRSGSGVSLKRLYQCFPAKSDLVEAYLRRRDERWRRSLADYVSAQPPEDAVPAVFDWLRQWFSEDDFRGCAFINSFGELGDGSPRVAAVVREHKDLVREYLRALAGSDELGDQIFALVEGATVIAGITGDPDAAESAKTAAVALLRAFAER</sequence>
<dbReference type="GO" id="GO:0003677">
    <property type="term" value="F:DNA binding"/>
    <property type="evidence" value="ECO:0007669"/>
    <property type="project" value="UniProtKB-UniRule"/>
</dbReference>
<dbReference type="EMBL" id="CP009110">
    <property type="protein sequence ID" value="AIJ21542.1"/>
    <property type="molecule type" value="Genomic_DNA"/>
</dbReference>
<dbReference type="PANTHER" id="PTHR47506">
    <property type="entry name" value="TRANSCRIPTIONAL REGULATORY PROTEIN"/>
    <property type="match status" value="1"/>
</dbReference>
<dbReference type="SUPFAM" id="SSF46689">
    <property type="entry name" value="Homeodomain-like"/>
    <property type="match status" value="1"/>
</dbReference>
<dbReference type="InterPro" id="IPR009057">
    <property type="entry name" value="Homeodomain-like_sf"/>
</dbReference>
<name>A0A076MUM7_AMYME</name>
<evidence type="ECO:0000256" key="2">
    <source>
        <dbReference type="ARBA" id="ARBA00023125"/>
    </source>
</evidence>
<dbReference type="Proteomes" id="UP000062973">
    <property type="component" value="Chromosome"/>
</dbReference>
<evidence type="ECO:0000256" key="1">
    <source>
        <dbReference type="ARBA" id="ARBA00023015"/>
    </source>
</evidence>
<protein>
    <submittedName>
        <fullName evidence="6">TetR family transcriptional regulator</fullName>
    </submittedName>
</protein>
<dbReference type="STRING" id="1068978.AMETH_1450"/>
<dbReference type="PATRIC" id="fig|1068978.7.peg.1528"/>
<evidence type="ECO:0000259" key="5">
    <source>
        <dbReference type="PROSITE" id="PS50977"/>
    </source>
</evidence>
<accession>A0A076MUM7</accession>
<dbReference type="RefSeq" id="WP_017987402.1">
    <property type="nucleotide sequence ID" value="NZ_AQUL01000001.1"/>
</dbReference>
<keyword evidence="1" id="KW-0805">Transcription regulation</keyword>
<organism evidence="6 7">
    <name type="scientific">Amycolatopsis methanolica 239</name>
    <dbReference type="NCBI Taxonomy" id="1068978"/>
    <lineage>
        <taxon>Bacteria</taxon>
        <taxon>Bacillati</taxon>
        <taxon>Actinomycetota</taxon>
        <taxon>Actinomycetes</taxon>
        <taxon>Pseudonocardiales</taxon>
        <taxon>Pseudonocardiaceae</taxon>
        <taxon>Amycolatopsis</taxon>
        <taxon>Amycolatopsis methanolica group</taxon>
    </lineage>
</organism>
<dbReference type="Pfam" id="PF00440">
    <property type="entry name" value="TetR_N"/>
    <property type="match status" value="1"/>
</dbReference>
<evidence type="ECO:0000256" key="3">
    <source>
        <dbReference type="ARBA" id="ARBA00023163"/>
    </source>
</evidence>
<dbReference type="KEGG" id="amq:AMETH_1450"/>
<dbReference type="InterPro" id="IPR001647">
    <property type="entry name" value="HTH_TetR"/>
</dbReference>
<reference evidence="6 7" key="1">
    <citation type="submission" date="2014-07" db="EMBL/GenBank/DDBJ databases">
        <title>Whole Genome Sequence of the Amycolatopsis methanolica 239.</title>
        <authorList>
            <person name="Tang B."/>
        </authorList>
    </citation>
    <scope>NUCLEOTIDE SEQUENCE [LARGE SCALE GENOMIC DNA]</scope>
    <source>
        <strain evidence="6 7">239</strain>
    </source>
</reference>
<dbReference type="PANTHER" id="PTHR47506:SF1">
    <property type="entry name" value="HTH-TYPE TRANSCRIPTIONAL REGULATOR YJDC"/>
    <property type="match status" value="1"/>
</dbReference>
<keyword evidence="3" id="KW-0804">Transcription</keyword>
<feature type="domain" description="HTH tetR-type" evidence="5">
    <location>
        <begin position="4"/>
        <end position="64"/>
    </location>
</feature>
<dbReference type="OrthoDB" id="4214267at2"/>
<evidence type="ECO:0000256" key="4">
    <source>
        <dbReference type="PROSITE-ProRule" id="PRU00335"/>
    </source>
</evidence>
<keyword evidence="2 4" id="KW-0238">DNA-binding</keyword>
<dbReference type="PROSITE" id="PS50977">
    <property type="entry name" value="HTH_TETR_2"/>
    <property type="match status" value="1"/>
</dbReference>